<dbReference type="PROSITE" id="PS50222">
    <property type="entry name" value="EF_HAND_2"/>
    <property type="match status" value="2"/>
</dbReference>
<dbReference type="InterPro" id="IPR002048">
    <property type="entry name" value="EF_hand_dom"/>
</dbReference>
<dbReference type="SMART" id="SM00054">
    <property type="entry name" value="EFh"/>
    <property type="match status" value="2"/>
</dbReference>
<evidence type="ECO:0000313" key="5">
    <source>
        <dbReference type="EMBL" id="CAD9031291.1"/>
    </source>
</evidence>
<feature type="region of interest" description="Disordered" evidence="2">
    <location>
        <begin position="599"/>
        <end position="627"/>
    </location>
</feature>
<dbReference type="InterPro" id="IPR000719">
    <property type="entry name" value="Prot_kinase_dom"/>
</dbReference>
<dbReference type="InterPro" id="IPR011009">
    <property type="entry name" value="Kinase-like_dom_sf"/>
</dbReference>
<accession>A0A7S1J3Q8</accession>
<dbReference type="SUPFAM" id="SSF47473">
    <property type="entry name" value="EF-hand"/>
    <property type="match status" value="2"/>
</dbReference>
<reference evidence="5" key="1">
    <citation type="submission" date="2021-01" db="EMBL/GenBank/DDBJ databases">
        <authorList>
            <person name="Corre E."/>
            <person name="Pelletier E."/>
            <person name="Niang G."/>
            <person name="Scheremetjew M."/>
            <person name="Finn R."/>
            <person name="Kale V."/>
            <person name="Holt S."/>
            <person name="Cochrane G."/>
            <person name="Meng A."/>
            <person name="Brown T."/>
            <person name="Cohen L."/>
        </authorList>
    </citation>
    <scope>NUCLEOTIDE SEQUENCE</scope>
    <source>
        <strain evidence="5">NIES-381</strain>
    </source>
</reference>
<dbReference type="Pfam" id="PF07714">
    <property type="entry name" value="PK_Tyr_Ser-Thr"/>
    <property type="match status" value="1"/>
</dbReference>
<dbReference type="Pfam" id="PF13202">
    <property type="entry name" value="EF-hand_5"/>
    <property type="match status" value="1"/>
</dbReference>
<dbReference type="PANTHER" id="PTHR44329">
    <property type="entry name" value="SERINE/THREONINE-PROTEIN KINASE TNNI3K-RELATED"/>
    <property type="match status" value="1"/>
</dbReference>
<evidence type="ECO:0000259" key="4">
    <source>
        <dbReference type="PROSITE" id="PS50222"/>
    </source>
</evidence>
<dbReference type="Gene3D" id="1.10.510.10">
    <property type="entry name" value="Transferase(Phosphotransferase) domain 1"/>
    <property type="match status" value="1"/>
</dbReference>
<feature type="region of interest" description="Disordered" evidence="2">
    <location>
        <begin position="947"/>
        <end position="972"/>
    </location>
</feature>
<dbReference type="InterPro" id="IPR011992">
    <property type="entry name" value="EF-hand-dom_pair"/>
</dbReference>
<keyword evidence="1" id="KW-0106">Calcium</keyword>
<organism evidence="5">
    <name type="scientific">Eutreptiella gymnastica</name>
    <dbReference type="NCBI Taxonomy" id="73025"/>
    <lineage>
        <taxon>Eukaryota</taxon>
        <taxon>Discoba</taxon>
        <taxon>Euglenozoa</taxon>
        <taxon>Euglenida</taxon>
        <taxon>Spirocuta</taxon>
        <taxon>Euglenophyceae</taxon>
        <taxon>Eutreptiales</taxon>
        <taxon>Eutreptiaceae</taxon>
        <taxon>Eutreptiella</taxon>
    </lineage>
</organism>
<name>A0A7S1J3Q8_9EUGL</name>
<protein>
    <recommendedName>
        <fullName evidence="6">Calmodulin</fullName>
    </recommendedName>
</protein>
<evidence type="ECO:0008006" key="6">
    <source>
        <dbReference type="Google" id="ProtNLM"/>
    </source>
</evidence>
<dbReference type="PROSITE" id="PS50011">
    <property type="entry name" value="PROTEIN_KINASE_DOM"/>
    <property type="match status" value="1"/>
</dbReference>
<feature type="domain" description="EF-hand" evidence="4">
    <location>
        <begin position="516"/>
        <end position="551"/>
    </location>
</feature>
<dbReference type="InterPro" id="IPR018247">
    <property type="entry name" value="EF_Hand_1_Ca_BS"/>
</dbReference>
<dbReference type="GO" id="GO:0005524">
    <property type="term" value="F:ATP binding"/>
    <property type="evidence" value="ECO:0007669"/>
    <property type="project" value="InterPro"/>
</dbReference>
<dbReference type="GO" id="GO:0005509">
    <property type="term" value="F:calcium ion binding"/>
    <property type="evidence" value="ECO:0007669"/>
    <property type="project" value="InterPro"/>
</dbReference>
<gene>
    <name evidence="5" type="ORF">EGYM00392_LOCUS42433</name>
</gene>
<evidence type="ECO:0000256" key="1">
    <source>
        <dbReference type="ARBA" id="ARBA00022837"/>
    </source>
</evidence>
<evidence type="ECO:0000259" key="3">
    <source>
        <dbReference type="PROSITE" id="PS50011"/>
    </source>
</evidence>
<evidence type="ECO:0000256" key="2">
    <source>
        <dbReference type="SAM" id="MobiDB-lite"/>
    </source>
</evidence>
<dbReference type="PANTHER" id="PTHR44329:SF214">
    <property type="entry name" value="PROTEIN KINASE DOMAIN-CONTAINING PROTEIN"/>
    <property type="match status" value="1"/>
</dbReference>
<proteinExistence type="predicted"/>
<dbReference type="AlphaFoldDB" id="A0A7S1J3Q8"/>
<dbReference type="InterPro" id="IPR001245">
    <property type="entry name" value="Ser-Thr/Tyr_kinase_cat_dom"/>
</dbReference>
<dbReference type="EMBL" id="HBGA01113871">
    <property type="protein sequence ID" value="CAD9031291.1"/>
    <property type="molecule type" value="Transcribed_RNA"/>
</dbReference>
<feature type="compositionally biased region" description="Polar residues" evidence="2">
    <location>
        <begin position="604"/>
        <end position="618"/>
    </location>
</feature>
<dbReference type="PROSITE" id="PS00018">
    <property type="entry name" value="EF_HAND_1"/>
    <property type="match status" value="2"/>
</dbReference>
<feature type="compositionally biased region" description="Polar residues" evidence="2">
    <location>
        <begin position="957"/>
        <end position="969"/>
    </location>
</feature>
<feature type="domain" description="EF-hand" evidence="4">
    <location>
        <begin position="462"/>
        <end position="497"/>
    </location>
</feature>
<feature type="domain" description="Protein kinase" evidence="3">
    <location>
        <begin position="586"/>
        <end position="922"/>
    </location>
</feature>
<dbReference type="SUPFAM" id="SSF56112">
    <property type="entry name" value="Protein kinase-like (PK-like)"/>
    <property type="match status" value="1"/>
</dbReference>
<dbReference type="GO" id="GO:0004674">
    <property type="term" value="F:protein serine/threonine kinase activity"/>
    <property type="evidence" value="ECO:0007669"/>
    <property type="project" value="TreeGrafter"/>
</dbReference>
<dbReference type="InterPro" id="IPR051681">
    <property type="entry name" value="Ser/Thr_Kinases-Pseudokinases"/>
</dbReference>
<sequence>MNLIAKLKEKFGKKDGESRVDFIAASPTGPAHIPNGFFASGGQTPLSWAPRSARGANTMSPRPNGAMVWGLNSMSPRSMSPKGITPAWHDDPAPGMTMTSSGLGYPNSPPNYGPDTLLAGSHQESPQRSTFRSTVTMSGATMTMRSNAQKKESKGFFGFGKNKEIWASSKNDLEALFRITFTIIESLWMQLDPEASGTVWMSQLQHIFGHKNMKEANEIKTWFNVPLDVPDDKIMFYEFLGLMFFWQARVGDWTGVLLEALAVQTLANGLNAIITCYRHYDFDGNKSLKMIEVQHFLHDKLPEIHKMNWEPTTKQFFGGRRHIRYPQFMGLIYVITQGTEFIKRSPGKVYRYTESMFLSHLREAFKVLENDFMERDGGKGYLTLEEFVSPTEHRLVWAEKPEEERIHWITIQRCDGCSGLSPVWGCPYPRCRFCVCHTCWEAGLKSHGVPAGGVGTKHHTESVVEMTRQVFSRVDYNESGNVDFFEFLTVVFLMIRFGYNYNDVHHVAEDPLKVEKALTAIGRAIEEFDTNRSGTLDLEEISMFCRKFVPSLPVDVRVPKFDNLKDWYDQLCLERGKLQLAGFIQFLYFMVMPDGKWSPERNQSKQSRPTLQTSNASPRATVRREVPDTTEVTVRKPVLMIMEQDACHDPEAPTPRAFKKMKTEGLQLKSRWSEVGQVQIWKANYDGHEVLVQKCLPSMSRDAHSRVMHSLIIQQRARSRRIQAVLSPVEDITVLEYCGGGSIYTLYSKYSPKSLKRETCISRSLMWQLALEVAEAMRDLNRHNIIHRNLCGQNVLLTTNLHAKVSNFDVATDEAMCNHVVGVPGYMAPELMQGLNYDHKCDVYSYGSLLYEITHCCAPFARDPRKTQEEHFEIVSTKVLAGTRPTIDPILCPHKLAQLIKDCWITRPTVRPTFAEIIHRLEEMRSDFEQPTTDVNVMPSYDPVDEIAGSDEDTGITDLTSQSRPQSQGPVIPDDELTLIKKESIPVTAVDSGLDILGDMNYLNDDLDHIEEVDNYRGTQNSILRHIDVTQD</sequence>
<dbReference type="Gene3D" id="1.10.238.10">
    <property type="entry name" value="EF-hand"/>
    <property type="match status" value="1"/>
</dbReference>